<dbReference type="PANTHER" id="PTHR30085">
    <property type="entry name" value="AMINO ACID ABC TRANSPORTER PERMEASE"/>
    <property type="match status" value="1"/>
</dbReference>
<comment type="similarity">
    <text evidence="1">Belongs to the bacterial solute-binding protein 3 family.</text>
</comment>
<proteinExistence type="inferred from homology"/>
<organism evidence="6 7">
    <name type="scientific">Actinomadura rugatobispora</name>
    <dbReference type="NCBI Taxonomy" id="1994"/>
    <lineage>
        <taxon>Bacteria</taxon>
        <taxon>Bacillati</taxon>
        <taxon>Actinomycetota</taxon>
        <taxon>Actinomycetes</taxon>
        <taxon>Streptosporangiales</taxon>
        <taxon>Thermomonosporaceae</taxon>
        <taxon>Actinomadura</taxon>
    </lineage>
</organism>
<comment type="caution">
    <text evidence="6">The sequence shown here is derived from an EMBL/GenBank/DDBJ whole genome shotgun (WGS) entry which is preliminary data.</text>
</comment>
<dbReference type="EMBL" id="JBHSON010000138">
    <property type="protein sequence ID" value="MFC5754139.1"/>
    <property type="molecule type" value="Genomic_DNA"/>
</dbReference>
<dbReference type="SMART" id="SM00062">
    <property type="entry name" value="PBPb"/>
    <property type="match status" value="1"/>
</dbReference>
<dbReference type="InterPro" id="IPR051455">
    <property type="entry name" value="Bact_solute-bind_prot3"/>
</dbReference>
<dbReference type="RefSeq" id="WP_378291926.1">
    <property type="nucleotide sequence ID" value="NZ_JBHSON010000138.1"/>
</dbReference>
<evidence type="ECO:0000256" key="2">
    <source>
        <dbReference type="ARBA" id="ARBA00022448"/>
    </source>
</evidence>
<reference evidence="7" key="1">
    <citation type="journal article" date="2019" name="Int. J. Syst. Evol. Microbiol.">
        <title>The Global Catalogue of Microorganisms (GCM) 10K type strain sequencing project: providing services to taxonomists for standard genome sequencing and annotation.</title>
        <authorList>
            <consortium name="The Broad Institute Genomics Platform"/>
            <consortium name="The Broad Institute Genome Sequencing Center for Infectious Disease"/>
            <person name="Wu L."/>
            <person name="Ma J."/>
        </authorList>
    </citation>
    <scope>NUCLEOTIDE SEQUENCE [LARGE SCALE GENOMIC DNA]</scope>
    <source>
        <strain evidence="7">KCTC 42087</strain>
    </source>
</reference>
<dbReference type="Proteomes" id="UP001596074">
    <property type="component" value="Unassembled WGS sequence"/>
</dbReference>
<keyword evidence="4" id="KW-0812">Transmembrane</keyword>
<evidence type="ECO:0000259" key="5">
    <source>
        <dbReference type="SMART" id="SM00062"/>
    </source>
</evidence>
<keyword evidence="4" id="KW-0472">Membrane</keyword>
<accession>A0ABW1AHZ2</accession>
<evidence type="ECO:0000256" key="4">
    <source>
        <dbReference type="SAM" id="Phobius"/>
    </source>
</evidence>
<evidence type="ECO:0000256" key="1">
    <source>
        <dbReference type="ARBA" id="ARBA00010333"/>
    </source>
</evidence>
<keyword evidence="3" id="KW-0732">Signal</keyword>
<gene>
    <name evidence="6" type="ORF">ACFPZN_51695</name>
</gene>
<dbReference type="InterPro" id="IPR001638">
    <property type="entry name" value="Solute-binding_3/MltF_N"/>
</dbReference>
<keyword evidence="4" id="KW-1133">Transmembrane helix</keyword>
<evidence type="ECO:0000313" key="7">
    <source>
        <dbReference type="Proteomes" id="UP001596074"/>
    </source>
</evidence>
<dbReference type="Pfam" id="PF00497">
    <property type="entry name" value="SBP_bac_3"/>
    <property type="match status" value="1"/>
</dbReference>
<protein>
    <submittedName>
        <fullName evidence="6">Glutamate ABC transporter substrate-binding protein</fullName>
    </submittedName>
</protein>
<sequence>MRCALPRPHRPAARIAAACPLLVPLLVLVLVLPGCGTATGSDSIAGRDALVVGVKADQPGLGLRGPDGTFSGFEVEVGRYIARRVGAARVGFRAVTSENRERMLEEGQVDLVLASYSITADRSRQVTFGGPYYVAHQDIMVRRSDTAIRTIRDLTGRRMCQAAGSVSTERVVEGLGVRPRLVPAPSYAACVDRLLSGDLDAVSTGDLVLAGFAARARASLRIVNAPFTEERYGVGLRKGDLDGCEAVNTAITQMYQSGEAARLLRVWFGSTGLKLTESVPEFEGCS</sequence>
<feature type="transmembrane region" description="Helical" evidence="4">
    <location>
        <begin position="12"/>
        <end position="32"/>
    </location>
</feature>
<dbReference type="PANTHER" id="PTHR30085:SF6">
    <property type="entry name" value="ABC TRANSPORTER GLUTAMINE-BINDING PROTEIN GLNH"/>
    <property type="match status" value="1"/>
</dbReference>
<dbReference type="CDD" id="cd13690">
    <property type="entry name" value="PBP2_GluB"/>
    <property type="match status" value="1"/>
</dbReference>
<keyword evidence="7" id="KW-1185">Reference proteome</keyword>
<evidence type="ECO:0000313" key="6">
    <source>
        <dbReference type="EMBL" id="MFC5754139.1"/>
    </source>
</evidence>
<dbReference type="SUPFAM" id="SSF53850">
    <property type="entry name" value="Periplasmic binding protein-like II"/>
    <property type="match status" value="1"/>
</dbReference>
<dbReference type="Gene3D" id="3.40.190.10">
    <property type="entry name" value="Periplasmic binding protein-like II"/>
    <property type="match status" value="2"/>
</dbReference>
<feature type="domain" description="Solute-binding protein family 3/N-terminal" evidence="5">
    <location>
        <begin position="49"/>
        <end position="271"/>
    </location>
</feature>
<evidence type="ECO:0000256" key="3">
    <source>
        <dbReference type="ARBA" id="ARBA00022729"/>
    </source>
</evidence>
<name>A0ABW1AHZ2_9ACTN</name>
<keyword evidence="2" id="KW-0813">Transport</keyword>